<dbReference type="PROSITE" id="PS50109">
    <property type="entry name" value="HIS_KIN"/>
    <property type="match status" value="1"/>
</dbReference>
<dbReference type="PANTHER" id="PTHR45436">
    <property type="entry name" value="SENSOR HISTIDINE KINASE YKOH"/>
    <property type="match status" value="1"/>
</dbReference>
<dbReference type="RefSeq" id="WP_373322225.1">
    <property type="nucleotide sequence ID" value="NZ_BPRA01000002.1"/>
</dbReference>
<feature type="domain" description="Histidine kinase" evidence="11">
    <location>
        <begin position="279"/>
        <end position="492"/>
    </location>
</feature>
<evidence type="ECO:0000256" key="6">
    <source>
        <dbReference type="ARBA" id="ARBA00022692"/>
    </source>
</evidence>
<sequence length="498" mass="52686">MGVSIGRQFGAGQAIPAPAMSRAARQPRRRSRLGLSARLFLVTVAFVALAEIMIYVPAVASYRKSWLADRMTAAAVAALVLDATPDHHVSDALVQRLLAGVGAREIAVEGSGGRRVLALTPSPDAVAESVDLRGSGWFEAIVGSWNTLTSPEPAAIRVVGSGRDGAGKIEVVLDELPLRQALAAFSLRLLISSLVIATAAAALVFFVLQCVFVRPMRRLARNIADFADNPEKAERVIAPSGRIDEIGEAEAALARMEVVLAGELRHKRRLAGLGLSVSKISHELRNLLTTAQLLGDRLENVADPVVQRVAPRLVATLDRANRFCEATLAYGRAAERHPQRAMVPLARILDELPDLAALSRDARVRISIRSQPGLGVDADAEQLSRALTNLVRNAVQALDAAGGMSPTVTVEARREGCLGTGLVTIAVTDNGPGLPDRAKAHLFSPFQGSMRAGGTGLGLAIAAELAELNGGTLRLDPTDTGARFLLEIPDRQAHAEAA</sequence>
<dbReference type="Gene3D" id="1.10.287.130">
    <property type="match status" value="1"/>
</dbReference>
<feature type="transmembrane region" description="Helical" evidence="10">
    <location>
        <begin position="35"/>
        <end position="56"/>
    </location>
</feature>
<keyword evidence="6 10" id="KW-0812">Transmembrane</keyword>
<evidence type="ECO:0000256" key="2">
    <source>
        <dbReference type="ARBA" id="ARBA00004370"/>
    </source>
</evidence>
<evidence type="ECO:0000256" key="3">
    <source>
        <dbReference type="ARBA" id="ARBA00012438"/>
    </source>
</evidence>
<gene>
    <name evidence="12" type="primary">sasA_2</name>
    <name evidence="12" type="ORF">EKPJFOCH_0558</name>
</gene>
<comment type="catalytic activity">
    <reaction evidence="1">
        <text>ATP + protein L-histidine = ADP + protein N-phospho-L-histidine.</text>
        <dbReference type="EC" id="2.7.13.3"/>
    </reaction>
</comment>
<reference evidence="12" key="1">
    <citation type="journal article" date="2021" name="Front. Microbiol.">
        <title>Comprehensive Comparative Genomics and Phenotyping of Methylobacterium Species.</title>
        <authorList>
            <person name="Alessa O."/>
            <person name="Ogura Y."/>
            <person name="Fujitani Y."/>
            <person name="Takami H."/>
            <person name="Hayashi T."/>
            <person name="Sahin N."/>
            <person name="Tani A."/>
        </authorList>
    </citation>
    <scope>NUCLEOTIDE SEQUENCE</scope>
    <source>
        <strain evidence="12">DSM 23674</strain>
    </source>
</reference>
<dbReference type="Pfam" id="PF02518">
    <property type="entry name" value="HATPase_c"/>
    <property type="match status" value="1"/>
</dbReference>
<dbReference type="InterPro" id="IPR005467">
    <property type="entry name" value="His_kinase_dom"/>
</dbReference>
<dbReference type="SMART" id="SM00387">
    <property type="entry name" value="HATPase_c"/>
    <property type="match status" value="1"/>
</dbReference>
<keyword evidence="4" id="KW-0597">Phosphoprotein</keyword>
<protein>
    <recommendedName>
        <fullName evidence="3">histidine kinase</fullName>
        <ecNumber evidence="3">2.7.13.3</ecNumber>
    </recommendedName>
</protein>
<evidence type="ECO:0000259" key="11">
    <source>
        <dbReference type="PROSITE" id="PS50109"/>
    </source>
</evidence>
<organism evidence="12 13">
    <name type="scientific">Methylobacterium thuringiense</name>
    <dbReference type="NCBI Taxonomy" id="1003091"/>
    <lineage>
        <taxon>Bacteria</taxon>
        <taxon>Pseudomonadati</taxon>
        <taxon>Pseudomonadota</taxon>
        <taxon>Alphaproteobacteria</taxon>
        <taxon>Hyphomicrobiales</taxon>
        <taxon>Methylobacteriaceae</taxon>
        <taxon>Methylobacterium</taxon>
    </lineage>
</organism>
<dbReference type="InterPro" id="IPR036890">
    <property type="entry name" value="HATPase_C_sf"/>
</dbReference>
<dbReference type="InterPro" id="IPR004358">
    <property type="entry name" value="Sig_transdc_His_kin-like_C"/>
</dbReference>
<dbReference type="PANTHER" id="PTHR45436:SF5">
    <property type="entry name" value="SENSOR HISTIDINE KINASE TRCS"/>
    <property type="match status" value="1"/>
</dbReference>
<accession>A0ABQ4TGD4</accession>
<reference evidence="12" key="2">
    <citation type="submission" date="2021-08" db="EMBL/GenBank/DDBJ databases">
        <authorList>
            <person name="Tani A."/>
            <person name="Ola A."/>
            <person name="Ogura Y."/>
            <person name="Katsura K."/>
            <person name="Hayashi T."/>
        </authorList>
    </citation>
    <scope>NUCLEOTIDE SEQUENCE</scope>
    <source>
        <strain evidence="12">DSM 23674</strain>
    </source>
</reference>
<evidence type="ECO:0000256" key="10">
    <source>
        <dbReference type="SAM" id="Phobius"/>
    </source>
</evidence>
<dbReference type="Gene3D" id="3.30.565.10">
    <property type="entry name" value="Histidine kinase-like ATPase, C-terminal domain"/>
    <property type="match status" value="1"/>
</dbReference>
<feature type="transmembrane region" description="Helical" evidence="10">
    <location>
        <begin position="189"/>
        <end position="213"/>
    </location>
</feature>
<keyword evidence="8 10" id="KW-1133">Transmembrane helix</keyword>
<proteinExistence type="predicted"/>
<comment type="caution">
    <text evidence="12">The sequence shown here is derived from an EMBL/GenBank/DDBJ whole genome shotgun (WGS) entry which is preliminary data.</text>
</comment>
<keyword evidence="5" id="KW-0808">Transferase</keyword>
<dbReference type="InterPro" id="IPR050428">
    <property type="entry name" value="TCS_sensor_his_kinase"/>
</dbReference>
<evidence type="ECO:0000256" key="7">
    <source>
        <dbReference type="ARBA" id="ARBA00022777"/>
    </source>
</evidence>
<dbReference type="EMBL" id="BPRA01000002">
    <property type="protein sequence ID" value="GJE54086.1"/>
    <property type="molecule type" value="Genomic_DNA"/>
</dbReference>
<name>A0ABQ4TGD4_9HYPH</name>
<evidence type="ECO:0000256" key="5">
    <source>
        <dbReference type="ARBA" id="ARBA00022679"/>
    </source>
</evidence>
<evidence type="ECO:0000256" key="1">
    <source>
        <dbReference type="ARBA" id="ARBA00000085"/>
    </source>
</evidence>
<evidence type="ECO:0000256" key="8">
    <source>
        <dbReference type="ARBA" id="ARBA00022989"/>
    </source>
</evidence>
<evidence type="ECO:0000256" key="4">
    <source>
        <dbReference type="ARBA" id="ARBA00022553"/>
    </source>
</evidence>
<keyword evidence="9 10" id="KW-0472">Membrane</keyword>
<comment type="subcellular location">
    <subcellularLocation>
        <location evidence="2">Membrane</location>
    </subcellularLocation>
</comment>
<dbReference type="PRINTS" id="PR00344">
    <property type="entry name" value="BCTRLSENSOR"/>
</dbReference>
<evidence type="ECO:0000313" key="13">
    <source>
        <dbReference type="Proteomes" id="UP001055101"/>
    </source>
</evidence>
<dbReference type="InterPro" id="IPR003594">
    <property type="entry name" value="HATPase_dom"/>
</dbReference>
<evidence type="ECO:0000256" key="9">
    <source>
        <dbReference type="ARBA" id="ARBA00023136"/>
    </source>
</evidence>
<keyword evidence="7" id="KW-0418">Kinase</keyword>
<dbReference type="Proteomes" id="UP001055101">
    <property type="component" value="Unassembled WGS sequence"/>
</dbReference>
<evidence type="ECO:0000313" key="12">
    <source>
        <dbReference type="EMBL" id="GJE54086.1"/>
    </source>
</evidence>
<keyword evidence="13" id="KW-1185">Reference proteome</keyword>
<dbReference type="EC" id="2.7.13.3" evidence="3"/>
<dbReference type="SUPFAM" id="SSF55874">
    <property type="entry name" value="ATPase domain of HSP90 chaperone/DNA topoisomerase II/histidine kinase"/>
    <property type="match status" value="1"/>
</dbReference>